<feature type="chain" id="PRO_5029016994" evidence="1">
    <location>
        <begin position="28"/>
        <end position="293"/>
    </location>
</feature>
<dbReference type="RefSeq" id="WP_166052999.1">
    <property type="nucleotide sequence ID" value="NZ_JAAMPJ010000012.1"/>
</dbReference>
<organism evidence="2 3">
    <name type="scientific">Lentzea alba</name>
    <dbReference type="NCBI Taxonomy" id="2714351"/>
    <lineage>
        <taxon>Bacteria</taxon>
        <taxon>Bacillati</taxon>
        <taxon>Actinomycetota</taxon>
        <taxon>Actinomycetes</taxon>
        <taxon>Pseudonocardiales</taxon>
        <taxon>Pseudonocardiaceae</taxon>
        <taxon>Lentzea</taxon>
    </lineage>
</organism>
<name>A0A7C9W242_9PSEU</name>
<reference evidence="2 3" key="1">
    <citation type="submission" date="2020-03" db="EMBL/GenBank/DDBJ databases">
        <title>Isolation and identification of active actinomycetes.</title>
        <authorList>
            <person name="Sun X."/>
        </authorList>
    </citation>
    <scope>NUCLEOTIDE SEQUENCE [LARGE SCALE GENOMIC DNA]</scope>
    <source>
        <strain evidence="2 3">NEAU-D13</strain>
    </source>
</reference>
<dbReference type="EMBL" id="JAAMPJ010000012">
    <property type="protein sequence ID" value="NGY64181.1"/>
    <property type="molecule type" value="Genomic_DNA"/>
</dbReference>
<sequence length="293" mass="31338">MFTRSSLATTLLAVTAVVVPAPASAHADQWQRVGTGITEGVSGLAVLTSRGDHVEALSVIDNKKPGQERVRRIVLDDYRVTAVRPMTWQGEIPVDLEAVTRVPNRPGEYVAVTSGSRAFHVRVRGDVVTVLAPFDLPSHDPRDNVESFVLKAVGSRLAAVWADRGAGIRPTTLYSAYFSLQDHEFGPVSTIKYDSGAHEETVRHASDIAITPTGSLLVSGAVDPGDDGPFSSTLREIGRLAPRKDTVGVDLARRPHLLGTFGGHKIEAVTLVRGGDVLLGTDDENDGGWALPR</sequence>
<keyword evidence="3" id="KW-1185">Reference proteome</keyword>
<evidence type="ECO:0000313" key="2">
    <source>
        <dbReference type="EMBL" id="NGY64181.1"/>
    </source>
</evidence>
<proteinExistence type="predicted"/>
<accession>A0A7C9W242</accession>
<gene>
    <name evidence="2" type="ORF">G7043_35245</name>
</gene>
<evidence type="ECO:0000313" key="3">
    <source>
        <dbReference type="Proteomes" id="UP000481360"/>
    </source>
</evidence>
<evidence type="ECO:0000256" key="1">
    <source>
        <dbReference type="SAM" id="SignalP"/>
    </source>
</evidence>
<comment type="caution">
    <text evidence="2">The sequence shown here is derived from an EMBL/GenBank/DDBJ whole genome shotgun (WGS) entry which is preliminary data.</text>
</comment>
<feature type="signal peptide" evidence="1">
    <location>
        <begin position="1"/>
        <end position="27"/>
    </location>
</feature>
<dbReference type="Proteomes" id="UP000481360">
    <property type="component" value="Unassembled WGS sequence"/>
</dbReference>
<dbReference type="AlphaFoldDB" id="A0A7C9W242"/>
<keyword evidence="1" id="KW-0732">Signal</keyword>
<protein>
    <submittedName>
        <fullName evidence="2">Uncharacterized protein</fullName>
    </submittedName>
</protein>